<feature type="region of interest" description="Disordered" evidence="1">
    <location>
        <begin position="1"/>
        <end position="23"/>
    </location>
</feature>
<accession>A0AA91PWF7</accession>
<evidence type="ECO:0000256" key="1">
    <source>
        <dbReference type="SAM" id="MobiDB-lite"/>
    </source>
</evidence>
<feature type="region of interest" description="Disordered" evidence="1">
    <location>
        <begin position="41"/>
        <end position="63"/>
    </location>
</feature>
<feature type="compositionally biased region" description="Polar residues" evidence="1">
    <location>
        <begin position="1"/>
        <end position="12"/>
    </location>
</feature>
<reference evidence="2 3" key="1">
    <citation type="submission" date="2017-04" db="EMBL/GenBank/DDBJ databases">
        <title>Draft genome of the yeast Clavispora lusitaniae type strain CBS 6936.</title>
        <authorList>
            <person name="Durrens P."/>
            <person name="Klopp C."/>
            <person name="Biteau N."/>
            <person name="Fitton-Ouhabi V."/>
            <person name="Dementhon K."/>
            <person name="Accoceberry I."/>
            <person name="Sherman D.J."/>
            <person name="Noel T."/>
        </authorList>
    </citation>
    <scope>NUCLEOTIDE SEQUENCE [LARGE SCALE GENOMIC DNA]</scope>
    <source>
        <strain evidence="2 3">CBS 6936</strain>
    </source>
</reference>
<dbReference type="EMBL" id="LYUB02000024">
    <property type="protein sequence ID" value="OVF05182.1"/>
    <property type="molecule type" value="Genomic_DNA"/>
</dbReference>
<gene>
    <name evidence="2" type="ORF">A9F13_24g00880</name>
</gene>
<dbReference type="KEGG" id="clus:A9F13_24g00880"/>
<organism evidence="2 3">
    <name type="scientific">Clavispora lusitaniae</name>
    <name type="common">Candida lusitaniae</name>
    <dbReference type="NCBI Taxonomy" id="36911"/>
    <lineage>
        <taxon>Eukaryota</taxon>
        <taxon>Fungi</taxon>
        <taxon>Dikarya</taxon>
        <taxon>Ascomycota</taxon>
        <taxon>Saccharomycotina</taxon>
        <taxon>Pichiomycetes</taxon>
        <taxon>Metschnikowiaceae</taxon>
        <taxon>Clavispora</taxon>
    </lineage>
</organism>
<proteinExistence type="predicted"/>
<evidence type="ECO:0000313" key="3">
    <source>
        <dbReference type="Proteomes" id="UP000195602"/>
    </source>
</evidence>
<evidence type="ECO:0000313" key="2">
    <source>
        <dbReference type="EMBL" id="OVF05182.1"/>
    </source>
</evidence>
<protein>
    <submittedName>
        <fullName evidence="2">Uncharacterized protein</fullName>
    </submittedName>
</protein>
<dbReference type="AlphaFoldDB" id="A0AA91PWF7"/>
<feature type="compositionally biased region" description="Basic and acidic residues" evidence="1">
    <location>
        <begin position="51"/>
        <end position="63"/>
    </location>
</feature>
<dbReference type="Proteomes" id="UP000195602">
    <property type="component" value="Unassembled WGS sequence"/>
</dbReference>
<sequence>MSTPIVNTEGTRSSSSSSDSFGSVIDSTARNMRVHRADAIALSASQRHNSYRHEGPLESPDSR</sequence>
<name>A0AA91PWF7_CLALS</name>
<comment type="caution">
    <text evidence="2">The sequence shown here is derived from an EMBL/GenBank/DDBJ whole genome shotgun (WGS) entry which is preliminary data.</text>
</comment>
<feature type="compositionally biased region" description="Low complexity" evidence="1">
    <location>
        <begin position="13"/>
        <end position="23"/>
    </location>
</feature>